<dbReference type="NCBIfam" id="NF009682">
    <property type="entry name" value="PRK13203.1"/>
    <property type="match status" value="1"/>
</dbReference>
<reference evidence="2 3" key="1">
    <citation type="submission" date="2024-02" db="EMBL/GenBank/DDBJ databases">
        <authorList>
            <person name="Chen Y."/>
            <person name="Shah S."/>
            <person name="Dougan E. K."/>
            <person name="Thang M."/>
            <person name="Chan C."/>
        </authorList>
    </citation>
    <scope>NUCLEOTIDE SEQUENCE [LARGE SCALE GENOMIC DNA]</scope>
</reference>
<dbReference type="InterPro" id="IPR002019">
    <property type="entry name" value="Urease_beta-like"/>
</dbReference>
<dbReference type="InterPro" id="IPR050112">
    <property type="entry name" value="Urease_alpha_subunit"/>
</dbReference>
<keyword evidence="3" id="KW-1185">Reference proteome</keyword>
<dbReference type="PANTHER" id="PTHR43440">
    <property type="entry name" value="UREASE"/>
    <property type="match status" value="1"/>
</dbReference>
<dbReference type="NCBIfam" id="TIGR00192">
    <property type="entry name" value="urease_beta"/>
    <property type="match status" value="1"/>
</dbReference>
<protein>
    <recommendedName>
        <fullName evidence="4">Urease</fullName>
    </recommendedName>
</protein>
<evidence type="ECO:0000256" key="1">
    <source>
        <dbReference type="ARBA" id="ARBA00022801"/>
    </source>
</evidence>
<accession>A0ABP0PKW0</accession>
<evidence type="ECO:0000313" key="3">
    <source>
        <dbReference type="Proteomes" id="UP001642484"/>
    </source>
</evidence>
<dbReference type="CDD" id="cd00407">
    <property type="entry name" value="Urease_beta"/>
    <property type="match status" value="1"/>
</dbReference>
<name>A0ABP0PKW0_9DINO</name>
<evidence type="ECO:0000313" key="2">
    <source>
        <dbReference type="EMBL" id="CAK9076663.1"/>
    </source>
</evidence>
<dbReference type="Gene3D" id="2.10.150.10">
    <property type="entry name" value="Urease, beta subunit"/>
    <property type="match status" value="1"/>
</dbReference>
<dbReference type="PANTHER" id="PTHR43440:SF1">
    <property type="entry name" value="UREASE"/>
    <property type="match status" value="1"/>
</dbReference>
<gene>
    <name evidence="2" type="ORF">CCMP2556_LOCUS37790</name>
</gene>
<dbReference type="SUPFAM" id="SSF51278">
    <property type="entry name" value="Urease, beta-subunit"/>
    <property type="match status" value="1"/>
</dbReference>
<comment type="caution">
    <text evidence="2">The sequence shown here is derived from an EMBL/GenBank/DDBJ whole genome shotgun (WGS) entry which is preliminary data.</text>
</comment>
<sequence length="255" mass="27595">MAASRRFIRDGESVAALMDLGKQLLGRRQAAGAAGRMGPKRMENGEAARKPRVLPGVEKLIPDVQVTCLAEVCSSIKSKIPEFIHFDIFDAACNVDGDLSLALKGSFLPEPDYGLFGELEEDEGGVELNAGRSLIELEVTNTGDRPIQVGSHYHFIETNKSLLFDREKAYGRRLNVPSGSAVRFEPGDSKVVSLVEIAGKKRVVSGNRLVDGVASADRLPEVMARVESGGFGHQILARDRYAELFGPTVGDKAAW</sequence>
<evidence type="ECO:0008006" key="4">
    <source>
        <dbReference type="Google" id="ProtNLM"/>
    </source>
</evidence>
<organism evidence="2 3">
    <name type="scientific">Durusdinium trenchii</name>
    <dbReference type="NCBI Taxonomy" id="1381693"/>
    <lineage>
        <taxon>Eukaryota</taxon>
        <taxon>Sar</taxon>
        <taxon>Alveolata</taxon>
        <taxon>Dinophyceae</taxon>
        <taxon>Suessiales</taxon>
        <taxon>Symbiodiniaceae</taxon>
        <taxon>Durusdinium</taxon>
    </lineage>
</organism>
<dbReference type="InterPro" id="IPR036463">
    <property type="entry name" value="Urease_gamma_sf"/>
</dbReference>
<dbReference type="InterPro" id="IPR036461">
    <property type="entry name" value="Urease_betasu_sf"/>
</dbReference>
<keyword evidence="1" id="KW-0378">Hydrolase</keyword>
<dbReference type="EMBL" id="CAXAMN010023306">
    <property type="protein sequence ID" value="CAK9076663.1"/>
    <property type="molecule type" value="Genomic_DNA"/>
</dbReference>
<dbReference type="Pfam" id="PF00699">
    <property type="entry name" value="Urease_beta"/>
    <property type="match status" value="1"/>
</dbReference>
<proteinExistence type="inferred from homology"/>
<dbReference type="Gene3D" id="3.30.280.10">
    <property type="entry name" value="Urease, gamma-like subunit"/>
    <property type="match status" value="1"/>
</dbReference>
<dbReference type="HAMAP" id="MF_01954">
    <property type="entry name" value="Urease_beta"/>
    <property type="match status" value="1"/>
</dbReference>
<dbReference type="Proteomes" id="UP001642484">
    <property type="component" value="Unassembled WGS sequence"/>
</dbReference>